<dbReference type="AlphaFoldDB" id="A0A2J7ZV50"/>
<evidence type="ECO:0000256" key="3">
    <source>
        <dbReference type="ARBA" id="ARBA00007460"/>
    </source>
</evidence>
<dbReference type="PANTHER" id="PTHR21532">
    <property type="entry name" value="PHOSPHODIESTERASE HL"/>
    <property type="match status" value="1"/>
</dbReference>
<dbReference type="Pfam" id="PF11527">
    <property type="entry name" value="ARL2_Bind_BART"/>
    <property type="match status" value="1"/>
</dbReference>
<comment type="subcellular location">
    <subcellularLocation>
        <location evidence="1">Cell projection</location>
        <location evidence="1">Cilium</location>
    </subcellularLocation>
    <subcellularLocation>
        <location evidence="2">Cytoplasm</location>
    </subcellularLocation>
</comment>
<dbReference type="Proteomes" id="UP000236333">
    <property type="component" value="Unassembled WGS sequence"/>
</dbReference>
<evidence type="ECO:0000256" key="6">
    <source>
        <dbReference type="ARBA" id="ARBA00023054"/>
    </source>
</evidence>
<keyword evidence="7" id="KW-0969">Cilium</keyword>
<keyword evidence="6" id="KW-0175">Coiled coil</keyword>
<gene>
    <name evidence="12" type="ORF">TSOC_009724</name>
</gene>
<comment type="similarity">
    <text evidence="3">Belongs to the CFAP36 family.</text>
</comment>
<feature type="non-terminal residue" evidence="12">
    <location>
        <position position="1"/>
    </location>
</feature>
<evidence type="ECO:0000313" key="12">
    <source>
        <dbReference type="EMBL" id="PNH04151.1"/>
    </source>
</evidence>
<evidence type="ECO:0000256" key="2">
    <source>
        <dbReference type="ARBA" id="ARBA00004496"/>
    </source>
</evidence>
<dbReference type="OrthoDB" id="272687at2759"/>
<evidence type="ECO:0000256" key="7">
    <source>
        <dbReference type="ARBA" id="ARBA00023069"/>
    </source>
</evidence>
<evidence type="ECO:0000259" key="11">
    <source>
        <dbReference type="Pfam" id="PF11527"/>
    </source>
</evidence>
<proteinExistence type="inferred from homology"/>
<comment type="caution">
    <text evidence="12">The sequence shown here is derived from an EMBL/GenBank/DDBJ whole genome shotgun (WGS) entry which is preliminary data.</text>
</comment>
<feature type="domain" description="BART" evidence="11">
    <location>
        <begin position="5"/>
        <end position="39"/>
    </location>
</feature>
<keyword evidence="8" id="KW-0966">Cell projection</keyword>
<evidence type="ECO:0000256" key="9">
    <source>
        <dbReference type="ARBA" id="ARBA00031593"/>
    </source>
</evidence>
<dbReference type="InterPro" id="IPR038888">
    <property type="entry name" value="CFAP36"/>
</dbReference>
<reference evidence="12 13" key="1">
    <citation type="journal article" date="2017" name="Mol. Biol. Evol.">
        <title>The 4-celled Tetrabaena socialis nuclear genome reveals the essential components for genetic control of cell number at the origin of multicellularity in the volvocine lineage.</title>
        <authorList>
            <person name="Featherston J."/>
            <person name="Arakaki Y."/>
            <person name="Hanschen E.R."/>
            <person name="Ferris P.J."/>
            <person name="Michod R.E."/>
            <person name="Olson B.J.S.C."/>
            <person name="Nozaki H."/>
            <person name="Durand P.M."/>
        </authorList>
    </citation>
    <scope>NUCLEOTIDE SEQUENCE [LARGE SCALE GENOMIC DNA]</scope>
    <source>
        <strain evidence="12 13">NIES-571</strain>
    </source>
</reference>
<dbReference type="EMBL" id="PGGS01000419">
    <property type="protein sequence ID" value="PNH04151.1"/>
    <property type="molecule type" value="Genomic_DNA"/>
</dbReference>
<organism evidence="12 13">
    <name type="scientific">Tetrabaena socialis</name>
    <dbReference type="NCBI Taxonomy" id="47790"/>
    <lineage>
        <taxon>Eukaryota</taxon>
        <taxon>Viridiplantae</taxon>
        <taxon>Chlorophyta</taxon>
        <taxon>core chlorophytes</taxon>
        <taxon>Chlorophyceae</taxon>
        <taxon>CS clade</taxon>
        <taxon>Chlamydomonadales</taxon>
        <taxon>Tetrabaenaceae</taxon>
        <taxon>Tetrabaena</taxon>
    </lineage>
</organism>
<feature type="compositionally biased region" description="Gly residues" evidence="10">
    <location>
        <begin position="63"/>
        <end position="75"/>
    </location>
</feature>
<evidence type="ECO:0000256" key="1">
    <source>
        <dbReference type="ARBA" id="ARBA00004138"/>
    </source>
</evidence>
<sequence length="164" mass="16978">VVAAVQETDQLTSFVVQTILTVDDFLMFKAMMVRRNIDLTNQVLEAVEQMRIESSAGSKSKGGKGSSGGGAGVAGSGPSITSQAAANSEEAGALKDAMDLSTRLAAEWSEADRLRGAMRALQLEDEEEALPAAIAASLREAAKYDTELADIAQAGMQAVVDGAG</sequence>
<feature type="region of interest" description="Disordered" evidence="10">
    <location>
        <begin position="54"/>
        <end position="92"/>
    </location>
</feature>
<keyword evidence="13" id="KW-1185">Reference proteome</keyword>
<evidence type="ECO:0000313" key="13">
    <source>
        <dbReference type="Proteomes" id="UP000236333"/>
    </source>
</evidence>
<evidence type="ECO:0000256" key="8">
    <source>
        <dbReference type="ARBA" id="ARBA00023273"/>
    </source>
</evidence>
<dbReference type="GO" id="GO:0005930">
    <property type="term" value="C:axoneme"/>
    <property type="evidence" value="ECO:0007669"/>
    <property type="project" value="TreeGrafter"/>
</dbReference>
<dbReference type="GO" id="GO:0097546">
    <property type="term" value="C:ciliary base"/>
    <property type="evidence" value="ECO:0007669"/>
    <property type="project" value="TreeGrafter"/>
</dbReference>
<dbReference type="InterPro" id="IPR023379">
    <property type="entry name" value="BART_dom"/>
</dbReference>
<evidence type="ECO:0000256" key="10">
    <source>
        <dbReference type="SAM" id="MobiDB-lite"/>
    </source>
</evidence>
<name>A0A2J7ZV50_9CHLO</name>
<dbReference type="PANTHER" id="PTHR21532:SF0">
    <property type="entry name" value="CILIA- AND FLAGELLA-ASSOCIATED PROTEIN 36"/>
    <property type="match status" value="1"/>
</dbReference>
<evidence type="ECO:0000256" key="5">
    <source>
        <dbReference type="ARBA" id="ARBA00022490"/>
    </source>
</evidence>
<evidence type="ECO:0000256" key="4">
    <source>
        <dbReference type="ARBA" id="ARBA00021815"/>
    </source>
</evidence>
<keyword evidence="5" id="KW-0963">Cytoplasm</keyword>
<dbReference type="InterPro" id="IPR042541">
    <property type="entry name" value="BART_sf"/>
</dbReference>
<dbReference type="Gene3D" id="1.20.1520.10">
    <property type="entry name" value="ADP-ribosylation factor-like 2-binding protein, domain"/>
    <property type="match status" value="1"/>
</dbReference>
<accession>A0A2J7ZV50</accession>
<protein>
    <recommendedName>
        <fullName evidence="4">Cilia- and flagella-associated protein 36</fullName>
    </recommendedName>
    <alternativeName>
        <fullName evidence="9">Coiled-coil domain-containing protein 104</fullName>
    </alternativeName>
</protein>